<dbReference type="Pfam" id="PF01757">
    <property type="entry name" value="Acyl_transf_3"/>
    <property type="match status" value="1"/>
</dbReference>
<name>A0A494XHT6_9BURK</name>
<dbReference type="GO" id="GO:0016747">
    <property type="term" value="F:acyltransferase activity, transferring groups other than amino-acyl groups"/>
    <property type="evidence" value="ECO:0007669"/>
    <property type="project" value="InterPro"/>
</dbReference>
<feature type="transmembrane region" description="Helical" evidence="1">
    <location>
        <begin position="173"/>
        <end position="191"/>
    </location>
</feature>
<keyword evidence="3" id="KW-0012">Acyltransferase</keyword>
<organism evidence="3 4">
    <name type="scientific">Pararobbsia silviterrae</name>
    <dbReference type="NCBI Taxonomy" id="1792498"/>
    <lineage>
        <taxon>Bacteria</taxon>
        <taxon>Pseudomonadati</taxon>
        <taxon>Pseudomonadota</taxon>
        <taxon>Betaproteobacteria</taxon>
        <taxon>Burkholderiales</taxon>
        <taxon>Burkholderiaceae</taxon>
        <taxon>Pararobbsia</taxon>
    </lineage>
</organism>
<gene>
    <name evidence="3" type="ORF">D7S86_19600</name>
</gene>
<feature type="transmembrane region" description="Helical" evidence="1">
    <location>
        <begin position="423"/>
        <end position="442"/>
    </location>
</feature>
<feature type="domain" description="Acyltransferase 3" evidence="2">
    <location>
        <begin position="93"/>
        <end position="439"/>
    </location>
</feature>
<dbReference type="AlphaFoldDB" id="A0A494XHT6"/>
<dbReference type="GO" id="GO:0016020">
    <property type="term" value="C:membrane"/>
    <property type="evidence" value="ECO:0007669"/>
    <property type="project" value="TreeGrafter"/>
</dbReference>
<feature type="transmembrane region" description="Helical" evidence="1">
    <location>
        <begin position="219"/>
        <end position="242"/>
    </location>
</feature>
<dbReference type="GO" id="GO:0000271">
    <property type="term" value="P:polysaccharide biosynthetic process"/>
    <property type="evidence" value="ECO:0007669"/>
    <property type="project" value="TreeGrafter"/>
</dbReference>
<evidence type="ECO:0000256" key="1">
    <source>
        <dbReference type="SAM" id="Phobius"/>
    </source>
</evidence>
<feature type="transmembrane region" description="Helical" evidence="1">
    <location>
        <begin position="254"/>
        <end position="274"/>
    </location>
</feature>
<sequence>MKVMNESVDAGVTSSARSNSLGVFFALALFFVFPKPFFVGYTLTHGGTARWCYIVAMDFVPAALIALWVYAHAWKVPDRHIARSSSPDPLLTIRFAACVTVIFGHYFGVVFTTPAGPGEHPQYFLSRILMSSPWAGVWMFFTLSGYLMGKGFFSGRYAISASGAADFLWNRAFRIYPVYLFALLVIGTLSYPKSFEPENLWILVQTILMDYDGRMPINIIGALWSVTTEFQFYLLAPLLAFVMTRIDEKWGMRTWMLAALLVVGATANIVQARLTHFDPAYALTHIYLSIASNLYLFVAGMMLAKLRTQKIQTRQSRHGLLFGFIVLVILLLAQTLFASYWAFFGNRLHRYFVYIPPFVAMLTLLTISIFESSEIRGFGSKIVKWTQIGGTLTYCAYVFHPQIMLSIRPIAPQVLGLINQIEFAPLIFSLIFIVSYVMHRGVEHPASKFRR</sequence>
<protein>
    <submittedName>
        <fullName evidence="3">Acyltransferase</fullName>
    </submittedName>
</protein>
<dbReference type="PANTHER" id="PTHR23028:SF53">
    <property type="entry name" value="ACYL_TRANSF_3 DOMAIN-CONTAINING PROTEIN"/>
    <property type="match status" value="1"/>
</dbReference>
<accession>A0A494XHT6</accession>
<dbReference type="EMBL" id="RBZU01000009">
    <property type="protein sequence ID" value="RKP50317.1"/>
    <property type="molecule type" value="Genomic_DNA"/>
</dbReference>
<keyword evidence="4" id="KW-1185">Reference proteome</keyword>
<feature type="transmembrane region" description="Helical" evidence="1">
    <location>
        <begin position="286"/>
        <end position="306"/>
    </location>
</feature>
<proteinExistence type="predicted"/>
<dbReference type="InterPro" id="IPR002656">
    <property type="entry name" value="Acyl_transf_3_dom"/>
</dbReference>
<feature type="transmembrane region" description="Helical" evidence="1">
    <location>
        <begin position="351"/>
        <end position="370"/>
    </location>
</feature>
<comment type="caution">
    <text evidence="3">The sequence shown here is derived from an EMBL/GenBank/DDBJ whole genome shotgun (WGS) entry which is preliminary data.</text>
</comment>
<keyword evidence="1" id="KW-0472">Membrane</keyword>
<dbReference type="InterPro" id="IPR050879">
    <property type="entry name" value="Acyltransferase_3"/>
</dbReference>
<evidence type="ECO:0000313" key="4">
    <source>
        <dbReference type="Proteomes" id="UP000270342"/>
    </source>
</evidence>
<feature type="transmembrane region" description="Helical" evidence="1">
    <location>
        <begin position="91"/>
        <end position="113"/>
    </location>
</feature>
<reference evidence="3 4" key="1">
    <citation type="submission" date="2018-10" db="EMBL/GenBank/DDBJ databases">
        <title>Robbsia sp. DHC34, isolated from soil.</title>
        <authorList>
            <person name="Gao Z.-H."/>
            <person name="Qiu L.-H."/>
        </authorList>
    </citation>
    <scope>NUCLEOTIDE SEQUENCE [LARGE SCALE GENOMIC DNA]</scope>
    <source>
        <strain evidence="3 4">DHC34</strain>
    </source>
</reference>
<evidence type="ECO:0000259" key="2">
    <source>
        <dbReference type="Pfam" id="PF01757"/>
    </source>
</evidence>
<keyword evidence="3" id="KW-0808">Transferase</keyword>
<dbReference type="PANTHER" id="PTHR23028">
    <property type="entry name" value="ACETYLTRANSFERASE"/>
    <property type="match status" value="1"/>
</dbReference>
<feature type="transmembrane region" description="Helical" evidence="1">
    <location>
        <begin position="382"/>
        <end position="403"/>
    </location>
</feature>
<feature type="transmembrane region" description="Helical" evidence="1">
    <location>
        <begin position="21"/>
        <end position="41"/>
    </location>
</feature>
<feature type="transmembrane region" description="Helical" evidence="1">
    <location>
        <begin position="318"/>
        <end position="345"/>
    </location>
</feature>
<evidence type="ECO:0000313" key="3">
    <source>
        <dbReference type="EMBL" id="RKP50317.1"/>
    </source>
</evidence>
<keyword evidence="1" id="KW-1133">Transmembrane helix</keyword>
<keyword evidence="1" id="KW-0812">Transmembrane</keyword>
<dbReference type="Proteomes" id="UP000270342">
    <property type="component" value="Unassembled WGS sequence"/>
</dbReference>
<feature type="transmembrane region" description="Helical" evidence="1">
    <location>
        <begin position="133"/>
        <end position="153"/>
    </location>
</feature>
<feature type="transmembrane region" description="Helical" evidence="1">
    <location>
        <begin position="53"/>
        <end position="71"/>
    </location>
</feature>